<dbReference type="AlphaFoldDB" id="A0AAV7JKB2"/>
<evidence type="ECO:0000313" key="10">
    <source>
        <dbReference type="Proteomes" id="UP001165289"/>
    </source>
</evidence>
<feature type="active site" description="Charge relay system" evidence="7">
    <location>
        <position position="261"/>
    </location>
</feature>
<evidence type="ECO:0000313" key="9">
    <source>
        <dbReference type="EMBL" id="KAI6648881.1"/>
    </source>
</evidence>
<dbReference type="GO" id="GO:0046294">
    <property type="term" value="P:formaldehyde catabolic process"/>
    <property type="evidence" value="ECO:0007669"/>
    <property type="project" value="InterPro"/>
</dbReference>
<dbReference type="FunFam" id="3.40.50.1820:FF:000002">
    <property type="entry name" value="S-formylglutathione hydrolase"/>
    <property type="match status" value="1"/>
</dbReference>
<dbReference type="GO" id="GO:0018738">
    <property type="term" value="F:S-formylglutathione hydrolase activity"/>
    <property type="evidence" value="ECO:0007669"/>
    <property type="project" value="UniProtKB-EC"/>
</dbReference>
<feature type="active site" description="Charge relay system" evidence="7">
    <location>
        <position position="227"/>
    </location>
</feature>
<dbReference type="NCBIfam" id="TIGR02821">
    <property type="entry name" value="fghA_ester_D"/>
    <property type="match status" value="1"/>
</dbReference>
<dbReference type="PANTHER" id="PTHR10061">
    <property type="entry name" value="S-FORMYLGLUTATHIONE HYDROLASE"/>
    <property type="match status" value="1"/>
</dbReference>
<evidence type="ECO:0000256" key="6">
    <source>
        <dbReference type="ARBA" id="ARBA00022801"/>
    </source>
</evidence>
<gene>
    <name evidence="9" type="ORF">LOD99_6954</name>
</gene>
<comment type="catalytic activity">
    <reaction evidence="8">
        <text>S-formylglutathione + H2O = formate + glutathione + H(+)</text>
        <dbReference type="Rhea" id="RHEA:14961"/>
        <dbReference type="ChEBI" id="CHEBI:15377"/>
        <dbReference type="ChEBI" id="CHEBI:15378"/>
        <dbReference type="ChEBI" id="CHEBI:15740"/>
        <dbReference type="ChEBI" id="CHEBI:57688"/>
        <dbReference type="ChEBI" id="CHEBI:57925"/>
        <dbReference type="EC" id="3.1.2.12"/>
    </reaction>
</comment>
<protein>
    <recommendedName>
        <fullName evidence="4 8">S-formylglutathione hydrolase</fullName>
        <ecNumber evidence="3 8">3.1.2.12</ecNumber>
    </recommendedName>
</protein>
<comment type="subcellular location">
    <subcellularLocation>
        <location evidence="8">Cytoplasm</location>
    </subcellularLocation>
</comment>
<dbReference type="Gene3D" id="3.40.50.1820">
    <property type="entry name" value="alpha/beta hydrolase"/>
    <property type="match status" value="1"/>
</dbReference>
<keyword evidence="5 8" id="KW-0719">Serine esterase</keyword>
<evidence type="ECO:0000256" key="7">
    <source>
        <dbReference type="PIRSR" id="PIRSR614186-1"/>
    </source>
</evidence>
<accession>A0AAV7JKB2</accession>
<organism evidence="9 10">
    <name type="scientific">Oopsacas minuta</name>
    <dbReference type="NCBI Taxonomy" id="111878"/>
    <lineage>
        <taxon>Eukaryota</taxon>
        <taxon>Metazoa</taxon>
        <taxon>Porifera</taxon>
        <taxon>Hexactinellida</taxon>
        <taxon>Hexasterophora</taxon>
        <taxon>Lyssacinosida</taxon>
        <taxon>Leucopsacidae</taxon>
        <taxon>Oopsacas</taxon>
    </lineage>
</organism>
<dbReference type="InterPro" id="IPR029058">
    <property type="entry name" value="AB_hydrolase_fold"/>
</dbReference>
<dbReference type="EMBL" id="JAKMXF010000324">
    <property type="protein sequence ID" value="KAI6648881.1"/>
    <property type="molecule type" value="Genomic_DNA"/>
</dbReference>
<dbReference type="InterPro" id="IPR000801">
    <property type="entry name" value="Esterase-like"/>
</dbReference>
<evidence type="ECO:0000256" key="1">
    <source>
        <dbReference type="ARBA" id="ARBA00002608"/>
    </source>
</evidence>
<keyword evidence="8" id="KW-0963">Cytoplasm</keyword>
<comment type="function">
    <text evidence="1 8">Serine hydrolase involved in the detoxification of formaldehyde.</text>
</comment>
<reference evidence="9 10" key="1">
    <citation type="journal article" date="2023" name="BMC Biol.">
        <title>The compact genome of the sponge Oopsacas minuta (Hexactinellida) is lacking key metazoan core genes.</title>
        <authorList>
            <person name="Santini S."/>
            <person name="Schenkelaars Q."/>
            <person name="Jourda C."/>
            <person name="Duchesne M."/>
            <person name="Belahbib H."/>
            <person name="Rocher C."/>
            <person name="Selva M."/>
            <person name="Riesgo A."/>
            <person name="Vervoort M."/>
            <person name="Leys S.P."/>
            <person name="Kodjabachian L."/>
            <person name="Le Bivic A."/>
            <person name="Borchiellini C."/>
            <person name="Claverie J.M."/>
            <person name="Renard E."/>
        </authorList>
    </citation>
    <scope>NUCLEOTIDE SEQUENCE [LARGE SCALE GENOMIC DNA]</scope>
    <source>
        <strain evidence="9">SPO-2</strain>
    </source>
</reference>
<dbReference type="EC" id="3.1.2.12" evidence="3 8"/>
<evidence type="ECO:0000256" key="8">
    <source>
        <dbReference type="RuleBase" id="RU363068"/>
    </source>
</evidence>
<comment type="caution">
    <text evidence="9">The sequence shown here is derived from an EMBL/GenBank/DDBJ whole genome shotgun (WGS) entry which is preliminary data.</text>
</comment>
<dbReference type="Proteomes" id="UP001165289">
    <property type="component" value="Unassembled WGS sequence"/>
</dbReference>
<dbReference type="PANTHER" id="PTHR10061:SF0">
    <property type="entry name" value="S-FORMYLGLUTATHIONE HYDROLASE"/>
    <property type="match status" value="1"/>
</dbReference>
<dbReference type="Pfam" id="PF00756">
    <property type="entry name" value="Esterase"/>
    <property type="match status" value="1"/>
</dbReference>
<dbReference type="InterPro" id="IPR014186">
    <property type="entry name" value="S-formylglutathione_hydrol"/>
</dbReference>
<feature type="active site" description="Charge relay system" evidence="7">
    <location>
        <position position="150"/>
    </location>
</feature>
<keyword evidence="10" id="KW-1185">Reference proteome</keyword>
<sequence>MSTINVISTSKCFGGDQLVISHDSTSLGCKMKFSIFLPPKSKDGKCPVLYFLSGLTCDEQVFINKGGAQKAAATYGIIIVGPDTSPRGCNIEGETDDWDFGVGAGFYLDATQEKWKKNYNMHTYVTQELPCFVNANFPAIPDRVAISGYSMGGHGALMLALRNPGMYRSVSAFAPICNPMNCPWGKKAFSGYLGPDIETWKEWDATELVAKYKGPPLMFLIDQGKEDQYYKEKQLLPENLTNACLANKFQCITRYQEGYDHSFYFVKTFIEEHIKHHSEILNS</sequence>
<comment type="similarity">
    <text evidence="2 8">Belongs to the esterase D family.</text>
</comment>
<proteinExistence type="inferred from homology"/>
<keyword evidence="6 8" id="KW-0378">Hydrolase</keyword>
<dbReference type="GO" id="GO:0052689">
    <property type="term" value="F:carboxylic ester hydrolase activity"/>
    <property type="evidence" value="ECO:0007669"/>
    <property type="project" value="UniProtKB-KW"/>
</dbReference>
<dbReference type="GO" id="GO:0005829">
    <property type="term" value="C:cytosol"/>
    <property type="evidence" value="ECO:0007669"/>
    <property type="project" value="TreeGrafter"/>
</dbReference>
<name>A0AAV7JKB2_9METZ</name>
<evidence type="ECO:0000256" key="5">
    <source>
        <dbReference type="ARBA" id="ARBA00022487"/>
    </source>
</evidence>
<dbReference type="SUPFAM" id="SSF53474">
    <property type="entry name" value="alpha/beta-Hydrolases"/>
    <property type="match status" value="1"/>
</dbReference>
<evidence type="ECO:0000256" key="4">
    <source>
        <dbReference type="ARBA" id="ARBA00016774"/>
    </source>
</evidence>
<evidence type="ECO:0000256" key="3">
    <source>
        <dbReference type="ARBA" id="ARBA00012479"/>
    </source>
</evidence>
<evidence type="ECO:0000256" key="2">
    <source>
        <dbReference type="ARBA" id="ARBA00005622"/>
    </source>
</evidence>